<dbReference type="InterPro" id="IPR005574">
    <property type="entry name" value="Rpb4/RPC9"/>
</dbReference>
<sequence>MRFLSSHILEEHFIPYSVAKKLLSQALENMQEPSNLLQRTVSYLSHVEKCEAEEAEALVNELSEVVSREDLRAMIASICPLSTDEVRSILSIDSSKTYTTEQVEKIIELVKKHLKS</sequence>
<keyword evidence="4" id="KW-1185">Reference proteome</keyword>
<accession>A0A510DW30</accession>
<dbReference type="GO" id="GO:0003899">
    <property type="term" value="F:DNA-directed RNA polymerase activity"/>
    <property type="evidence" value="ECO:0007669"/>
    <property type="project" value="UniProtKB-UniRule"/>
</dbReference>
<comment type="similarity">
    <text evidence="1">Belongs to the eukaryotic RPB4 RNA polymerase subunit family.</text>
</comment>
<protein>
    <recommendedName>
        <fullName evidence="1">DNA-directed RNA polymerase subunit Rpo4</fullName>
        <ecNumber evidence="1">2.7.7.6</ecNumber>
    </recommendedName>
    <alternativeName>
        <fullName evidence="1">DNA-directed RNA polymerase subunit F</fullName>
    </alternativeName>
</protein>
<dbReference type="Gene3D" id="6.10.140.930">
    <property type="match status" value="1"/>
</dbReference>
<comment type="catalytic activity">
    <reaction evidence="1">
        <text>RNA(n) + a ribonucleoside 5'-triphosphate = RNA(n+1) + diphosphate</text>
        <dbReference type="Rhea" id="RHEA:21248"/>
        <dbReference type="Rhea" id="RHEA-COMP:14527"/>
        <dbReference type="Rhea" id="RHEA-COMP:17342"/>
        <dbReference type="ChEBI" id="CHEBI:33019"/>
        <dbReference type="ChEBI" id="CHEBI:61557"/>
        <dbReference type="ChEBI" id="CHEBI:140395"/>
        <dbReference type="EC" id="2.7.7.6"/>
    </reaction>
</comment>
<dbReference type="EMBL" id="AP018930">
    <property type="protein sequence ID" value="BBG27189.1"/>
    <property type="molecule type" value="Genomic_DNA"/>
</dbReference>
<evidence type="ECO:0000313" key="5">
    <source>
        <dbReference type="Proteomes" id="UP000325030"/>
    </source>
</evidence>
<evidence type="ECO:0000313" key="3">
    <source>
        <dbReference type="EMBL" id="BBG27189.1"/>
    </source>
</evidence>
<dbReference type="STRING" id="1294262.GCA_001316085_00272"/>
<keyword evidence="1" id="KW-0804">Transcription</keyword>
<proteinExistence type="inferred from homology"/>
<dbReference type="PANTHER" id="PTHR39646">
    <property type="entry name" value="RNA POLYMERASE RPB4"/>
    <property type="match status" value="1"/>
</dbReference>
<dbReference type="GO" id="GO:0005737">
    <property type="term" value="C:cytoplasm"/>
    <property type="evidence" value="ECO:0007669"/>
    <property type="project" value="UniProtKB-SubCell"/>
</dbReference>
<dbReference type="AlphaFoldDB" id="A0A510E3W9"/>
<dbReference type="InterPro" id="IPR010997">
    <property type="entry name" value="HRDC-like_sf"/>
</dbReference>
<accession>A0A510E3W9</accession>
<comment type="subunit">
    <text evidence="1">Part of the RNA polymerase complex. Forms a stalk with Rpo7 that extends from the main structure.</text>
</comment>
<reference evidence="5" key="1">
    <citation type="submission" date="2018-09" db="EMBL/GenBank/DDBJ databases">
        <title>Complete Genome Sequencing of Sulfolobus sp. JCM 16834.</title>
        <authorList>
            <person name="Kato S."/>
            <person name="Itoh T."/>
            <person name="Ohkuma M."/>
        </authorList>
    </citation>
    <scope>NUCLEOTIDE SEQUENCE [LARGE SCALE GENOMIC DNA]</scope>
    <source>
        <strain evidence="5">IC-007</strain>
    </source>
</reference>
<dbReference type="PANTHER" id="PTHR39646:SF1">
    <property type="entry name" value="DNA-DIRECTED RNA POLYMERASE SUBUNIT RPO4"/>
    <property type="match status" value="1"/>
</dbReference>
<dbReference type="GO" id="GO:0006352">
    <property type="term" value="P:DNA-templated transcription initiation"/>
    <property type="evidence" value="ECO:0007669"/>
    <property type="project" value="InterPro"/>
</dbReference>
<reference evidence="3 4" key="2">
    <citation type="journal article" date="2020" name="Int. J. Syst. Evol. Microbiol.">
        <title>Sulfuracidifex tepidarius gen. nov., sp. nov. and transfer of Sulfolobus metallicus Huber and Stetter 1992 to the genus Sulfuracidifex as Sulfuracidifex metallicus comb. nov.</title>
        <authorList>
            <person name="Itoh T."/>
            <person name="Miura T."/>
            <person name="Sakai H.D."/>
            <person name="Kato S."/>
            <person name="Ohkuma M."/>
            <person name="Takashina T."/>
        </authorList>
    </citation>
    <scope>NUCLEOTIDE SEQUENCE</scope>
    <source>
        <strain evidence="2 4">IC-006</strain>
        <strain evidence="3">IC-007</strain>
    </source>
</reference>
<dbReference type="GO" id="GO:0000166">
    <property type="term" value="F:nucleotide binding"/>
    <property type="evidence" value="ECO:0007669"/>
    <property type="project" value="InterPro"/>
</dbReference>
<comment type="subcellular location">
    <subcellularLocation>
        <location evidence="1">Cytoplasm</location>
    </subcellularLocation>
</comment>
<keyword evidence="1" id="KW-0808">Transferase</keyword>
<dbReference type="InterPro" id="IPR010924">
    <property type="entry name" value="Rpo4"/>
</dbReference>
<dbReference type="Gene3D" id="1.10.150.80">
    <property type="entry name" value="HRDC domain"/>
    <property type="match status" value="1"/>
</dbReference>
<keyword evidence="1" id="KW-0548">Nucleotidyltransferase</keyword>
<dbReference type="InterPro" id="IPR044876">
    <property type="entry name" value="HRDC_dom_sf"/>
</dbReference>
<dbReference type="Proteomes" id="UP000322983">
    <property type="component" value="Chromosome"/>
</dbReference>
<dbReference type="GO" id="GO:0000428">
    <property type="term" value="C:DNA-directed RNA polymerase complex"/>
    <property type="evidence" value="ECO:0007669"/>
    <property type="project" value="UniProtKB-KW"/>
</dbReference>
<dbReference type="Proteomes" id="UP000325030">
    <property type="component" value="Chromosome"/>
</dbReference>
<dbReference type="EC" id="2.7.7.6" evidence="1"/>
<evidence type="ECO:0000313" key="2">
    <source>
        <dbReference type="EMBL" id="BBG24431.1"/>
    </source>
</evidence>
<dbReference type="HAMAP" id="MF_00864">
    <property type="entry name" value="RNApol_arch_Rpo4"/>
    <property type="match status" value="1"/>
</dbReference>
<dbReference type="Pfam" id="PF03874">
    <property type="entry name" value="RNA_pol_Rpb4"/>
    <property type="match status" value="1"/>
</dbReference>
<evidence type="ECO:0000313" key="4">
    <source>
        <dbReference type="Proteomes" id="UP000322983"/>
    </source>
</evidence>
<dbReference type="KEGG" id="step:IC006_1743"/>
<comment type="function">
    <text evidence="1">DNA-dependent RNA polymerase (RNAP) catalyzes the transcription of DNA into RNA using the four ribonucleoside triphosphates as substrates. This subunit is less well bound than the others.</text>
</comment>
<dbReference type="SUPFAM" id="SSF47819">
    <property type="entry name" value="HRDC-like"/>
    <property type="match status" value="1"/>
</dbReference>
<evidence type="ECO:0000256" key="1">
    <source>
        <dbReference type="HAMAP-Rule" id="MF_00864"/>
    </source>
</evidence>
<name>A0A510E3W9_9CREN</name>
<gene>
    <name evidence="1" type="primary">rpo4</name>
    <name evidence="1" type="synonym">rpoF</name>
    <name evidence="2" type="ORF">IC006_1743</name>
    <name evidence="3" type="ORF">IC007_1721</name>
</gene>
<dbReference type="PIRSF" id="PIRSF005053">
    <property type="entry name" value="RNA_pol_F_arch"/>
    <property type="match status" value="1"/>
</dbReference>
<organism evidence="3 5">
    <name type="scientific">Sulfuracidifex tepidarius</name>
    <dbReference type="NCBI Taxonomy" id="1294262"/>
    <lineage>
        <taxon>Archaea</taxon>
        <taxon>Thermoproteota</taxon>
        <taxon>Thermoprotei</taxon>
        <taxon>Sulfolobales</taxon>
        <taxon>Sulfolobaceae</taxon>
        <taxon>Sulfuracidifex</taxon>
    </lineage>
</organism>
<keyword evidence="1" id="KW-0963">Cytoplasm</keyword>
<keyword evidence="1" id="KW-0240">DNA-directed RNA polymerase</keyword>
<dbReference type="EMBL" id="AP018929">
    <property type="protein sequence ID" value="BBG24431.1"/>
    <property type="molecule type" value="Genomic_DNA"/>
</dbReference>